<dbReference type="EMBL" id="KN833879">
    <property type="protein sequence ID" value="KIK15752.1"/>
    <property type="molecule type" value="Genomic_DNA"/>
</dbReference>
<dbReference type="AlphaFoldDB" id="A0A0C9Z082"/>
<dbReference type="Proteomes" id="UP000054018">
    <property type="component" value="Unassembled WGS sequence"/>
</dbReference>
<dbReference type="OrthoDB" id="2670913at2759"/>
<feature type="region of interest" description="Disordered" evidence="1">
    <location>
        <begin position="35"/>
        <end position="97"/>
    </location>
</feature>
<protein>
    <submittedName>
        <fullName evidence="2">Uncharacterized protein</fullName>
    </submittedName>
</protein>
<evidence type="ECO:0000313" key="2">
    <source>
        <dbReference type="EMBL" id="KIK15752.1"/>
    </source>
</evidence>
<sequence length="174" mass="18701">MDGSNEENNPVPVKSKLVHMWPPVVLFNEQAAATITGSRAQEQPEQPQVAPTKNAEKLVTRPDPEQKPKLEPEPEPEPKLDLKPKPKPEPEPMPATAGHDIDAAVKEFGGVNPMSDATKGIVNAVGIVNTTACGIQTLSDTYLKPFKVFNQLVSALANIHPYARPALGILTSTS</sequence>
<organism evidence="2 3">
    <name type="scientific">Pisolithus microcarpus 441</name>
    <dbReference type="NCBI Taxonomy" id="765257"/>
    <lineage>
        <taxon>Eukaryota</taxon>
        <taxon>Fungi</taxon>
        <taxon>Dikarya</taxon>
        <taxon>Basidiomycota</taxon>
        <taxon>Agaricomycotina</taxon>
        <taxon>Agaricomycetes</taxon>
        <taxon>Agaricomycetidae</taxon>
        <taxon>Boletales</taxon>
        <taxon>Sclerodermatineae</taxon>
        <taxon>Pisolithaceae</taxon>
        <taxon>Pisolithus</taxon>
    </lineage>
</organism>
<reference evidence="3" key="2">
    <citation type="submission" date="2015-01" db="EMBL/GenBank/DDBJ databases">
        <title>Evolutionary Origins and Diversification of the Mycorrhizal Mutualists.</title>
        <authorList>
            <consortium name="DOE Joint Genome Institute"/>
            <consortium name="Mycorrhizal Genomics Consortium"/>
            <person name="Kohler A."/>
            <person name="Kuo A."/>
            <person name="Nagy L.G."/>
            <person name="Floudas D."/>
            <person name="Copeland A."/>
            <person name="Barry K.W."/>
            <person name="Cichocki N."/>
            <person name="Veneault-Fourrey C."/>
            <person name="LaButti K."/>
            <person name="Lindquist E.A."/>
            <person name="Lipzen A."/>
            <person name="Lundell T."/>
            <person name="Morin E."/>
            <person name="Murat C."/>
            <person name="Riley R."/>
            <person name="Ohm R."/>
            <person name="Sun H."/>
            <person name="Tunlid A."/>
            <person name="Henrissat B."/>
            <person name="Grigoriev I.V."/>
            <person name="Hibbett D.S."/>
            <person name="Martin F."/>
        </authorList>
    </citation>
    <scope>NUCLEOTIDE SEQUENCE [LARGE SCALE GENOMIC DNA]</scope>
    <source>
        <strain evidence="3">441</strain>
    </source>
</reference>
<dbReference type="HOGENOM" id="CLU_1540670_0_0_1"/>
<evidence type="ECO:0000256" key="1">
    <source>
        <dbReference type="SAM" id="MobiDB-lite"/>
    </source>
</evidence>
<evidence type="ECO:0000313" key="3">
    <source>
        <dbReference type="Proteomes" id="UP000054018"/>
    </source>
</evidence>
<accession>A0A0C9Z082</accession>
<keyword evidence="3" id="KW-1185">Reference proteome</keyword>
<proteinExistence type="predicted"/>
<name>A0A0C9Z082_9AGAM</name>
<reference evidence="2 3" key="1">
    <citation type="submission" date="2014-04" db="EMBL/GenBank/DDBJ databases">
        <authorList>
            <consortium name="DOE Joint Genome Institute"/>
            <person name="Kuo A."/>
            <person name="Kohler A."/>
            <person name="Costa M.D."/>
            <person name="Nagy L.G."/>
            <person name="Floudas D."/>
            <person name="Copeland A."/>
            <person name="Barry K.W."/>
            <person name="Cichocki N."/>
            <person name="Veneault-Fourrey C."/>
            <person name="LaButti K."/>
            <person name="Lindquist E.A."/>
            <person name="Lipzen A."/>
            <person name="Lundell T."/>
            <person name="Morin E."/>
            <person name="Murat C."/>
            <person name="Sun H."/>
            <person name="Tunlid A."/>
            <person name="Henrissat B."/>
            <person name="Grigoriev I.V."/>
            <person name="Hibbett D.S."/>
            <person name="Martin F."/>
            <person name="Nordberg H.P."/>
            <person name="Cantor M.N."/>
            <person name="Hua S.X."/>
        </authorList>
    </citation>
    <scope>NUCLEOTIDE SEQUENCE [LARGE SCALE GENOMIC DNA]</scope>
    <source>
        <strain evidence="2 3">441</strain>
    </source>
</reference>
<feature type="compositionally biased region" description="Basic and acidic residues" evidence="1">
    <location>
        <begin position="54"/>
        <end position="90"/>
    </location>
</feature>
<gene>
    <name evidence="2" type="ORF">PISMIDRAFT_16321</name>
</gene>